<reference evidence="2" key="1">
    <citation type="journal article" date="2009" name="Rice">
        <title>De Novo Next Generation Sequencing of Plant Genomes.</title>
        <authorList>
            <person name="Rounsley S."/>
            <person name="Marri P.R."/>
            <person name="Yu Y."/>
            <person name="He R."/>
            <person name="Sisneros N."/>
            <person name="Goicoechea J.L."/>
            <person name="Lee S.J."/>
            <person name="Angelova A."/>
            <person name="Kudrna D."/>
            <person name="Luo M."/>
            <person name="Affourtit J."/>
            <person name="Desany B."/>
            <person name="Knight J."/>
            <person name="Niazi F."/>
            <person name="Egholm M."/>
            <person name="Wing R.A."/>
        </authorList>
    </citation>
    <scope>NUCLEOTIDE SEQUENCE [LARGE SCALE GENOMIC DNA]</scope>
    <source>
        <strain evidence="2">cv. IRGC 105608</strain>
    </source>
</reference>
<keyword evidence="3" id="KW-1185">Reference proteome</keyword>
<feature type="compositionally biased region" description="Polar residues" evidence="1">
    <location>
        <begin position="1"/>
        <end position="16"/>
    </location>
</feature>
<accession>A0A0D3FPJ7</accession>
<dbReference type="STRING" id="65489.A0A0D3FPJ7"/>
<protein>
    <submittedName>
        <fullName evidence="2">Uncharacterized protein</fullName>
    </submittedName>
</protein>
<feature type="compositionally biased region" description="Low complexity" evidence="1">
    <location>
        <begin position="135"/>
        <end position="161"/>
    </location>
</feature>
<dbReference type="Gramene" id="OBART03G35550.1">
    <property type="protein sequence ID" value="OBART03G35550.1"/>
    <property type="gene ID" value="OBART03G35550"/>
</dbReference>
<dbReference type="Proteomes" id="UP000026960">
    <property type="component" value="Chromosome 3"/>
</dbReference>
<name>A0A0D3FPJ7_9ORYZ</name>
<proteinExistence type="predicted"/>
<sequence length="172" mass="17668">MPPVLPSSTMMASSTLWLRPRGEGGGGTRPSCRRCSPPPSPSTCGDGGRAGCASAADALPSWRRRTGRLRRTAVAKGETLVVVVAGEEDGGSGGDARCGAAAAVTAAGTTRPGWTPASTCSTRRVRWRRWSGCTPSAPSPDSLAASSYSASYPSSPTSSPSRRSRSGSQNRR</sequence>
<dbReference type="AlphaFoldDB" id="A0A0D3FPJ7"/>
<evidence type="ECO:0000256" key="1">
    <source>
        <dbReference type="SAM" id="MobiDB-lite"/>
    </source>
</evidence>
<feature type="compositionally biased region" description="Basic residues" evidence="1">
    <location>
        <begin position="162"/>
        <end position="172"/>
    </location>
</feature>
<evidence type="ECO:0000313" key="3">
    <source>
        <dbReference type="Proteomes" id="UP000026960"/>
    </source>
</evidence>
<reference evidence="2" key="2">
    <citation type="submission" date="2015-03" db="UniProtKB">
        <authorList>
            <consortium name="EnsemblPlants"/>
        </authorList>
    </citation>
    <scope>IDENTIFICATION</scope>
</reference>
<dbReference type="HOGENOM" id="CLU_1557642_0_0_1"/>
<feature type="region of interest" description="Disordered" evidence="1">
    <location>
        <begin position="131"/>
        <end position="172"/>
    </location>
</feature>
<feature type="region of interest" description="Disordered" evidence="1">
    <location>
        <begin position="1"/>
        <end position="50"/>
    </location>
</feature>
<evidence type="ECO:0000313" key="2">
    <source>
        <dbReference type="EnsemblPlants" id="OBART03G35550.1"/>
    </source>
</evidence>
<dbReference type="PaxDb" id="65489-OBART03G35550.1"/>
<dbReference type="EnsemblPlants" id="OBART03G35550.1">
    <property type="protein sequence ID" value="OBART03G35550.1"/>
    <property type="gene ID" value="OBART03G35550"/>
</dbReference>
<organism evidence="2">
    <name type="scientific">Oryza barthii</name>
    <dbReference type="NCBI Taxonomy" id="65489"/>
    <lineage>
        <taxon>Eukaryota</taxon>
        <taxon>Viridiplantae</taxon>
        <taxon>Streptophyta</taxon>
        <taxon>Embryophyta</taxon>
        <taxon>Tracheophyta</taxon>
        <taxon>Spermatophyta</taxon>
        <taxon>Magnoliopsida</taxon>
        <taxon>Liliopsida</taxon>
        <taxon>Poales</taxon>
        <taxon>Poaceae</taxon>
        <taxon>BOP clade</taxon>
        <taxon>Oryzoideae</taxon>
        <taxon>Oryzeae</taxon>
        <taxon>Oryzinae</taxon>
        <taxon>Oryza</taxon>
    </lineage>
</organism>